<reference evidence="2 3" key="1">
    <citation type="submission" date="2020-08" db="EMBL/GenBank/DDBJ databases">
        <title>Genomic Encyclopedia of Archaeal and Bacterial Type Strains, Phase II (KMG-II): from individual species to whole genera.</title>
        <authorList>
            <person name="Goeker M."/>
        </authorList>
    </citation>
    <scope>NUCLEOTIDE SEQUENCE [LARGE SCALE GENOMIC DNA]</scope>
    <source>
        <strain evidence="2 3">DSM 43850</strain>
    </source>
</reference>
<dbReference type="RefSeq" id="WP_182840668.1">
    <property type="nucleotide sequence ID" value="NZ_BAAABQ010000083.1"/>
</dbReference>
<name>A0ABR6BZ15_9PSEU</name>
<accession>A0ABR6BZ15</accession>
<feature type="transmembrane region" description="Helical" evidence="1">
    <location>
        <begin position="152"/>
        <end position="169"/>
    </location>
</feature>
<gene>
    <name evidence="2" type="ORF">BC739_009403</name>
</gene>
<evidence type="ECO:0000256" key="1">
    <source>
        <dbReference type="SAM" id="Phobius"/>
    </source>
</evidence>
<evidence type="ECO:0000313" key="2">
    <source>
        <dbReference type="EMBL" id="MBA8932144.1"/>
    </source>
</evidence>
<feature type="transmembrane region" description="Helical" evidence="1">
    <location>
        <begin position="56"/>
        <end position="81"/>
    </location>
</feature>
<feature type="transmembrane region" description="Helical" evidence="1">
    <location>
        <begin position="175"/>
        <end position="196"/>
    </location>
</feature>
<evidence type="ECO:0000313" key="3">
    <source>
        <dbReference type="Proteomes" id="UP000517916"/>
    </source>
</evidence>
<feature type="transmembrane region" description="Helical" evidence="1">
    <location>
        <begin position="124"/>
        <end position="145"/>
    </location>
</feature>
<evidence type="ECO:0008006" key="4">
    <source>
        <dbReference type="Google" id="ProtNLM"/>
    </source>
</evidence>
<proteinExistence type="predicted"/>
<organism evidence="2 3">
    <name type="scientific">Kutzneria viridogrisea</name>
    <dbReference type="NCBI Taxonomy" id="47990"/>
    <lineage>
        <taxon>Bacteria</taxon>
        <taxon>Bacillati</taxon>
        <taxon>Actinomycetota</taxon>
        <taxon>Actinomycetes</taxon>
        <taxon>Pseudonocardiales</taxon>
        <taxon>Pseudonocardiaceae</taxon>
        <taxon>Kutzneria</taxon>
    </lineage>
</organism>
<protein>
    <recommendedName>
        <fullName evidence="4">Yip1 domain-containing protein</fullName>
    </recommendedName>
</protein>
<keyword evidence="1" id="KW-1133">Transmembrane helix</keyword>
<keyword evidence="3" id="KW-1185">Reference proteome</keyword>
<sequence>MKDFLFERVEDARDWINEPYEQARDKAAAITSSTGDPAEAQTVLRTGRIHTLVRRIAVLGATTVLGVALLFLLGMLLNAVWRMTTGLLTGAHSVGTGTAHGIGDLAPIVGGPLASFVDTHATGLSVPAAEILLAWLVITVVLWIAASCGSRGGQLGWVLTGLAAAAAVWCGDTEVHRPISTALVVLAWAVLSIPALRRVHA</sequence>
<keyword evidence="1" id="KW-0812">Transmembrane</keyword>
<keyword evidence="1" id="KW-0472">Membrane</keyword>
<comment type="caution">
    <text evidence="2">The sequence shown here is derived from an EMBL/GenBank/DDBJ whole genome shotgun (WGS) entry which is preliminary data.</text>
</comment>
<dbReference type="EMBL" id="JACJID010000011">
    <property type="protein sequence ID" value="MBA8932144.1"/>
    <property type="molecule type" value="Genomic_DNA"/>
</dbReference>
<dbReference type="Proteomes" id="UP000517916">
    <property type="component" value="Unassembled WGS sequence"/>
</dbReference>